<dbReference type="EMBL" id="JXTB01000368">
    <property type="protein sequence ID" value="PON43576.1"/>
    <property type="molecule type" value="Genomic_DNA"/>
</dbReference>
<organism evidence="3 4">
    <name type="scientific">Parasponia andersonii</name>
    <name type="common">Sponia andersonii</name>
    <dbReference type="NCBI Taxonomy" id="3476"/>
    <lineage>
        <taxon>Eukaryota</taxon>
        <taxon>Viridiplantae</taxon>
        <taxon>Streptophyta</taxon>
        <taxon>Embryophyta</taxon>
        <taxon>Tracheophyta</taxon>
        <taxon>Spermatophyta</taxon>
        <taxon>Magnoliopsida</taxon>
        <taxon>eudicotyledons</taxon>
        <taxon>Gunneridae</taxon>
        <taxon>Pentapetalae</taxon>
        <taxon>rosids</taxon>
        <taxon>fabids</taxon>
        <taxon>Rosales</taxon>
        <taxon>Cannabaceae</taxon>
        <taxon>Parasponia</taxon>
    </lineage>
</organism>
<feature type="domain" description="FMN-dependent dehydrogenase" evidence="2">
    <location>
        <begin position="19"/>
        <end position="55"/>
    </location>
</feature>
<evidence type="ECO:0000256" key="1">
    <source>
        <dbReference type="ARBA" id="ARBA00001917"/>
    </source>
</evidence>
<dbReference type="OrthoDB" id="25826at2759"/>
<feature type="domain" description="FMN-dependent dehydrogenase" evidence="2">
    <location>
        <begin position="57"/>
        <end position="120"/>
    </location>
</feature>
<dbReference type="Gene3D" id="3.20.20.70">
    <property type="entry name" value="Aldolase class I"/>
    <property type="match status" value="1"/>
</dbReference>
<dbReference type="STRING" id="3476.A0A2P5B490"/>
<accession>A0A2P5B490</accession>
<protein>
    <submittedName>
        <fullName evidence="3">FMN-dependent dehydrogenase</fullName>
    </submittedName>
</protein>
<reference evidence="4" key="1">
    <citation type="submission" date="2016-06" db="EMBL/GenBank/DDBJ databases">
        <title>Parallel loss of symbiosis genes in relatives of nitrogen-fixing non-legume Parasponia.</title>
        <authorList>
            <person name="Van Velzen R."/>
            <person name="Holmer R."/>
            <person name="Bu F."/>
            <person name="Rutten L."/>
            <person name="Van Zeijl A."/>
            <person name="Liu W."/>
            <person name="Santuari L."/>
            <person name="Cao Q."/>
            <person name="Sharma T."/>
            <person name="Shen D."/>
            <person name="Roswanjaya Y."/>
            <person name="Wardhani T."/>
            <person name="Kalhor M.S."/>
            <person name="Jansen J."/>
            <person name="Van den Hoogen J."/>
            <person name="Gungor B."/>
            <person name="Hartog M."/>
            <person name="Hontelez J."/>
            <person name="Verver J."/>
            <person name="Yang W.-C."/>
            <person name="Schijlen E."/>
            <person name="Repin R."/>
            <person name="Schilthuizen M."/>
            <person name="Schranz E."/>
            <person name="Heidstra R."/>
            <person name="Miyata K."/>
            <person name="Fedorova E."/>
            <person name="Kohlen W."/>
            <person name="Bisseling T."/>
            <person name="Smit S."/>
            <person name="Geurts R."/>
        </authorList>
    </citation>
    <scope>NUCLEOTIDE SEQUENCE [LARGE SCALE GENOMIC DNA]</scope>
    <source>
        <strain evidence="4">cv. WU1-14</strain>
    </source>
</reference>
<evidence type="ECO:0000313" key="3">
    <source>
        <dbReference type="EMBL" id="PON43576.1"/>
    </source>
</evidence>
<proteinExistence type="predicted"/>
<gene>
    <name evidence="3" type="ORF">PanWU01x14_272670</name>
</gene>
<comment type="cofactor">
    <cofactor evidence="1">
        <name>FMN</name>
        <dbReference type="ChEBI" id="CHEBI:58210"/>
    </cofactor>
</comment>
<sequence>MVKIHHEVAHSDQGDTYYHEDVKKVVEAGVHQIVVSSHGARQLYNTTATISVLEEPGTDVFESLALGAQVVLVGRPIIYGLAIKGQHGVKSVIEMLKHALEFTMALYGCLTLEHIKKNRVNVMTQNENLHAKL</sequence>
<evidence type="ECO:0000313" key="4">
    <source>
        <dbReference type="Proteomes" id="UP000237105"/>
    </source>
</evidence>
<dbReference type="Pfam" id="PF01070">
    <property type="entry name" value="FMN_dh"/>
    <property type="match status" value="2"/>
</dbReference>
<name>A0A2P5B490_PARAD</name>
<dbReference type="Proteomes" id="UP000237105">
    <property type="component" value="Unassembled WGS sequence"/>
</dbReference>
<keyword evidence="4" id="KW-1185">Reference proteome</keyword>
<comment type="caution">
    <text evidence="3">The sequence shown here is derived from an EMBL/GenBank/DDBJ whole genome shotgun (WGS) entry which is preliminary data.</text>
</comment>
<dbReference type="PANTHER" id="PTHR10578:SF67">
    <property type="entry name" value="PEROXISOMAL (S)-2-HYDROXYACID OXIDASE GLO3"/>
    <property type="match status" value="1"/>
</dbReference>
<dbReference type="PANTHER" id="PTHR10578">
    <property type="entry name" value="S -2-HYDROXY-ACID OXIDASE-RELATED"/>
    <property type="match status" value="1"/>
</dbReference>
<dbReference type="GO" id="GO:0016491">
    <property type="term" value="F:oxidoreductase activity"/>
    <property type="evidence" value="ECO:0007669"/>
    <property type="project" value="InterPro"/>
</dbReference>
<dbReference type="InterPro" id="IPR000262">
    <property type="entry name" value="FMN-dep_DH"/>
</dbReference>
<dbReference type="AlphaFoldDB" id="A0A2P5B490"/>
<dbReference type="InterPro" id="IPR013785">
    <property type="entry name" value="Aldolase_TIM"/>
</dbReference>
<dbReference type="SUPFAM" id="SSF51395">
    <property type="entry name" value="FMN-linked oxidoreductases"/>
    <property type="match status" value="1"/>
</dbReference>
<evidence type="ECO:0000259" key="2">
    <source>
        <dbReference type="Pfam" id="PF01070"/>
    </source>
</evidence>